<dbReference type="RefSeq" id="WP_174494791.1">
    <property type="nucleotide sequence ID" value="NZ_CADDWK010000002.1"/>
</dbReference>
<feature type="domain" description="GP-PDE" evidence="1">
    <location>
        <begin position="5"/>
        <end position="241"/>
    </location>
</feature>
<dbReference type="EC" id="3.1.4.46" evidence="2"/>
<dbReference type="CDD" id="cd08563">
    <property type="entry name" value="GDPD_TtGDE_like"/>
    <property type="match status" value="1"/>
</dbReference>
<keyword evidence="2" id="KW-0378">Hydrolase</keyword>
<organism evidence="2 3">
    <name type="scientific">Salirhabdus euzebyi</name>
    <dbReference type="NCBI Taxonomy" id="394506"/>
    <lineage>
        <taxon>Bacteria</taxon>
        <taxon>Bacillati</taxon>
        <taxon>Bacillota</taxon>
        <taxon>Bacilli</taxon>
        <taxon>Bacillales</taxon>
        <taxon>Bacillaceae</taxon>
        <taxon>Salirhabdus</taxon>
    </lineage>
</organism>
<dbReference type="InterPro" id="IPR017946">
    <property type="entry name" value="PLC-like_Pdiesterase_TIM-brl"/>
</dbReference>
<reference evidence="2 3" key="1">
    <citation type="submission" date="2020-08" db="EMBL/GenBank/DDBJ databases">
        <title>Genomic Encyclopedia of Type Strains, Phase IV (KMG-IV): sequencing the most valuable type-strain genomes for metagenomic binning, comparative biology and taxonomic classification.</title>
        <authorList>
            <person name="Goeker M."/>
        </authorList>
    </citation>
    <scope>NUCLEOTIDE SEQUENCE [LARGE SCALE GENOMIC DNA]</scope>
    <source>
        <strain evidence="2 3">DSM 19612</strain>
    </source>
</reference>
<evidence type="ECO:0000259" key="1">
    <source>
        <dbReference type="PROSITE" id="PS51704"/>
    </source>
</evidence>
<dbReference type="SUPFAM" id="SSF51695">
    <property type="entry name" value="PLC-like phosphodiesterases"/>
    <property type="match status" value="1"/>
</dbReference>
<evidence type="ECO:0000313" key="3">
    <source>
        <dbReference type="Proteomes" id="UP000581688"/>
    </source>
</evidence>
<sequence>MSNKTLIFAHRGSAGTYPENTMAAFSAAFNEGVDGIELDVQLTKDDIPVIIHDEMVDRTTNGSGWVKDFTYQELESLDAGSWFDPSFEGASIPTLEQFFDFYSQTSLVINVELKSGVVRYPGIEKIVLELINKYKIRDRVIVSSFNHYSLVEMKQLDPEIETAILFMEGLYEPWNYAKGIGAEGLHCYLPVAVPELLVGAAKAGMPVRPFVVNEEQHITNLIKAGCDAIMTDWPERAIQIRESLLIE</sequence>
<dbReference type="GO" id="GO:0006629">
    <property type="term" value="P:lipid metabolic process"/>
    <property type="evidence" value="ECO:0007669"/>
    <property type="project" value="InterPro"/>
</dbReference>
<dbReference type="GO" id="GO:0008889">
    <property type="term" value="F:glycerophosphodiester phosphodiesterase activity"/>
    <property type="evidence" value="ECO:0007669"/>
    <property type="project" value="UniProtKB-EC"/>
</dbReference>
<name>A0A841Q282_9BACI</name>
<dbReference type="Proteomes" id="UP000581688">
    <property type="component" value="Unassembled WGS sequence"/>
</dbReference>
<comment type="caution">
    <text evidence="2">The sequence shown here is derived from an EMBL/GenBank/DDBJ whole genome shotgun (WGS) entry which is preliminary data.</text>
</comment>
<accession>A0A841Q282</accession>
<dbReference type="PANTHER" id="PTHR46211:SF1">
    <property type="entry name" value="GLYCEROPHOSPHODIESTER PHOSPHODIESTERASE, CYTOPLASMIC"/>
    <property type="match status" value="1"/>
</dbReference>
<dbReference type="AlphaFoldDB" id="A0A841Q282"/>
<proteinExistence type="predicted"/>
<dbReference type="Gene3D" id="3.20.20.190">
    <property type="entry name" value="Phosphatidylinositol (PI) phosphodiesterase"/>
    <property type="match status" value="1"/>
</dbReference>
<gene>
    <name evidence="2" type="ORF">HNQ94_001007</name>
</gene>
<protein>
    <submittedName>
        <fullName evidence="2">Glycerophosphoryl diester phosphodiesterase</fullName>
        <ecNumber evidence="2">3.1.4.46</ecNumber>
    </submittedName>
</protein>
<dbReference type="PANTHER" id="PTHR46211">
    <property type="entry name" value="GLYCEROPHOSPHORYL DIESTER PHOSPHODIESTERASE"/>
    <property type="match status" value="1"/>
</dbReference>
<dbReference type="Pfam" id="PF03009">
    <property type="entry name" value="GDPD"/>
    <property type="match status" value="1"/>
</dbReference>
<dbReference type="PROSITE" id="PS51704">
    <property type="entry name" value="GP_PDE"/>
    <property type="match status" value="1"/>
</dbReference>
<keyword evidence="3" id="KW-1185">Reference proteome</keyword>
<dbReference type="EMBL" id="JACHGH010000002">
    <property type="protein sequence ID" value="MBB6452562.1"/>
    <property type="molecule type" value="Genomic_DNA"/>
</dbReference>
<evidence type="ECO:0000313" key="2">
    <source>
        <dbReference type="EMBL" id="MBB6452562.1"/>
    </source>
</evidence>
<dbReference type="InterPro" id="IPR030395">
    <property type="entry name" value="GP_PDE_dom"/>
</dbReference>